<dbReference type="Proteomes" id="UP000551758">
    <property type="component" value="Unassembled WGS sequence"/>
</dbReference>
<keyword evidence="1" id="KW-0808">Transferase</keyword>
<dbReference type="Pfam" id="PF00685">
    <property type="entry name" value="Sulfotransfer_1"/>
    <property type="match status" value="1"/>
</dbReference>
<feature type="domain" description="Sulfotransferase" evidence="2">
    <location>
        <begin position="115"/>
        <end position="168"/>
    </location>
</feature>
<keyword evidence="4" id="KW-1185">Reference proteome</keyword>
<evidence type="ECO:0000256" key="1">
    <source>
        <dbReference type="RuleBase" id="RU361155"/>
    </source>
</evidence>
<comment type="similarity">
    <text evidence="1">Belongs to the sulfotransferase 1 family.</text>
</comment>
<protein>
    <recommendedName>
        <fullName evidence="1">Sulfotransferase</fullName>
        <ecNumber evidence="1">2.8.2.-</ecNumber>
    </recommendedName>
</protein>
<evidence type="ECO:0000313" key="3">
    <source>
        <dbReference type="EMBL" id="KAF5918502.1"/>
    </source>
</evidence>
<dbReference type="GO" id="GO:0008146">
    <property type="term" value="F:sulfotransferase activity"/>
    <property type="evidence" value="ECO:0007669"/>
    <property type="project" value="InterPro"/>
</dbReference>
<evidence type="ECO:0000259" key="2">
    <source>
        <dbReference type="Pfam" id="PF00685"/>
    </source>
</evidence>
<organism evidence="3 4">
    <name type="scientific">Diceros bicornis minor</name>
    <name type="common">South-central black rhinoceros</name>
    <dbReference type="NCBI Taxonomy" id="77932"/>
    <lineage>
        <taxon>Eukaryota</taxon>
        <taxon>Metazoa</taxon>
        <taxon>Chordata</taxon>
        <taxon>Craniata</taxon>
        <taxon>Vertebrata</taxon>
        <taxon>Euteleostomi</taxon>
        <taxon>Mammalia</taxon>
        <taxon>Eutheria</taxon>
        <taxon>Laurasiatheria</taxon>
        <taxon>Perissodactyla</taxon>
        <taxon>Rhinocerotidae</taxon>
        <taxon>Diceros</taxon>
    </lineage>
</organism>
<sequence length="191" mass="21652">MKKPACTSAAAEPYEGFPSLEIELISQQLPQPPTEATAETNTRYEKLTVMSDMYVWFKGILLPALSFKLEHLREEHTGWGIPRGSNLCPFGTAHPGSRRMGNDYIDFLSSHFSLMVICLIRNPRDSLVPGYFFYRILNFIKKPESLEQFFEWFIQGNEQQDTGWAHSEQANAPSTGWMNGGASALQRSNQL</sequence>
<dbReference type="EMBL" id="JACDTQ010002445">
    <property type="protein sequence ID" value="KAF5918502.1"/>
    <property type="molecule type" value="Genomic_DNA"/>
</dbReference>
<comment type="caution">
    <text evidence="3">The sequence shown here is derived from an EMBL/GenBank/DDBJ whole genome shotgun (WGS) entry which is preliminary data.</text>
</comment>
<dbReference type="InterPro" id="IPR000863">
    <property type="entry name" value="Sulfotransferase_dom"/>
</dbReference>
<dbReference type="SUPFAM" id="SSF52540">
    <property type="entry name" value="P-loop containing nucleoside triphosphate hydrolases"/>
    <property type="match status" value="1"/>
</dbReference>
<evidence type="ECO:0000313" key="4">
    <source>
        <dbReference type="Proteomes" id="UP000551758"/>
    </source>
</evidence>
<reference evidence="3 4" key="1">
    <citation type="journal article" date="2020" name="Mol. Biol. Evol.">
        <title>Interspecific Gene Flow and the Evolution of Specialization in Black and White Rhinoceros.</title>
        <authorList>
            <person name="Moodley Y."/>
            <person name="Westbury M.V."/>
            <person name="Russo I.M."/>
            <person name="Gopalakrishnan S."/>
            <person name="Rakotoarivelo A."/>
            <person name="Olsen R.A."/>
            <person name="Prost S."/>
            <person name="Tunstall T."/>
            <person name="Ryder O.A."/>
            <person name="Dalen L."/>
            <person name="Bruford M.W."/>
        </authorList>
    </citation>
    <scope>NUCLEOTIDE SEQUENCE [LARGE SCALE GENOMIC DNA]</scope>
    <source>
        <strain evidence="3">SBR-YM</strain>
        <tissue evidence="3">Skin</tissue>
    </source>
</reference>
<dbReference type="EC" id="2.8.2.-" evidence="1"/>
<name>A0A7J7ERT3_DICBM</name>
<gene>
    <name evidence="3" type="ORF">HPG69_018286</name>
</gene>
<dbReference type="Gene3D" id="3.40.50.300">
    <property type="entry name" value="P-loop containing nucleotide triphosphate hydrolases"/>
    <property type="match status" value="1"/>
</dbReference>
<dbReference type="InterPro" id="IPR027417">
    <property type="entry name" value="P-loop_NTPase"/>
</dbReference>
<accession>A0A7J7ERT3</accession>
<dbReference type="AlphaFoldDB" id="A0A7J7ERT3"/>
<proteinExistence type="inferred from homology"/>